<name>A0ABQ4NYT4_9GAMM</name>
<evidence type="ECO:0000256" key="1">
    <source>
        <dbReference type="SAM" id="SignalP"/>
    </source>
</evidence>
<dbReference type="Proteomes" id="UP000887104">
    <property type="component" value="Unassembled WGS sequence"/>
</dbReference>
<dbReference type="PANTHER" id="PTHR47199:SF2">
    <property type="entry name" value="PHOTOSYSTEM II STABILITY_ASSEMBLY FACTOR HCF136, CHLOROPLASTIC"/>
    <property type="match status" value="1"/>
</dbReference>
<keyword evidence="3" id="KW-1185">Reference proteome</keyword>
<accession>A0ABQ4NYT4</accession>
<feature type="chain" id="PRO_5047125109" evidence="1">
    <location>
        <begin position="18"/>
        <end position="336"/>
    </location>
</feature>
<evidence type="ECO:0000313" key="3">
    <source>
        <dbReference type="Proteomes" id="UP000887104"/>
    </source>
</evidence>
<organism evidence="2 3">
    <name type="scientific">Shewanella sairae</name>
    <dbReference type="NCBI Taxonomy" id="190310"/>
    <lineage>
        <taxon>Bacteria</taxon>
        <taxon>Pseudomonadati</taxon>
        <taxon>Pseudomonadota</taxon>
        <taxon>Gammaproteobacteria</taxon>
        <taxon>Alteromonadales</taxon>
        <taxon>Shewanellaceae</taxon>
        <taxon>Shewanella</taxon>
    </lineage>
</organism>
<sequence>MKIFMLLISLFCFSVSAMDWQIQSLAANASFRGSAVSDGVVWVTGSKNQVYISKDAGKSWQDVSVKTELLTDFRDIEVFDANTAIVMGAGAGGLSKLYITKNQGLSWELLFDNPDDLGFFNSIAFWDRNNGLLLGDPVGGCYVILRTSDGGQTWRRIAQRELPEMLDKEVAFAASGNTLIVDKRSRAWFTSGGFSSSVYSSADSGKHWRRGPVALYDDTQTAGGYGLAFNTLGDLFVLGGDYQQRDKHDANMVYLKGYVWHKPPGATPGLRTAMACYQETCIATGKLSTDISHDNGYSWQPLLINGESQGFFTLGIEGNLLVAAGHDGRVAVHRFE</sequence>
<dbReference type="RefSeq" id="WP_220778186.1">
    <property type="nucleotide sequence ID" value="NZ_BPEY01000001.1"/>
</dbReference>
<evidence type="ECO:0000313" key="2">
    <source>
        <dbReference type="EMBL" id="GIU39978.1"/>
    </source>
</evidence>
<proteinExistence type="predicted"/>
<dbReference type="InterPro" id="IPR015943">
    <property type="entry name" value="WD40/YVTN_repeat-like_dom_sf"/>
</dbReference>
<protein>
    <submittedName>
        <fullName evidence="2">Oxidoreductase</fullName>
    </submittedName>
</protein>
<dbReference type="SUPFAM" id="SSF110296">
    <property type="entry name" value="Oligoxyloglucan reducing end-specific cellobiohydrolase"/>
    <property type="match status" value="1"/>
</dbReference>
<keyword evidence="1" id="KW-0732">Signal</keyword>
<reference evidence="2" key="1">
    <citation type="submission" date="2021-05" db="EMBL/GenBank/DDBJ databases">
        <title>Molecular characterization for Shewanella algae harboring chromosomal blaOXA-55-like strains isolated from clinical and environment sample.</title>
        <authorList>
            <person name="Ohama Y."/>
            <person name="Aoki K."/>
            <person name="Harada S."/>
            <person name="Moriya K."/>
            <person name="Ishii Y."/>
            <person name="Tateda K."/>
        </authorList>
    </citation>
    <scope>NUCLEOTIDE SEQUENCE</scope>
    <source>
        <strain evidence="2">JCM 11563</strain>
    </source>
</reference>
<dbReference type="EMBL" id="BPEY01000001">
    <property type="protein sequence ID" value="GIU39978.1"/>
    <property type="molecule type" value="Genomic_DNA"/>
</dbReference>
<dbReference type="Gene3D" id="2.130.10.10">
    <property type="entry name" value="YVTN repeat-like/Quinoprotein amine dehydrogenase"/>
    <property type="match status" value="1"/>
</dbReference>
<comment type="caution">
    <text evidence="2">The sequence shown here is derived from an EMBL/GenBank/DDBJ whole genome shotgun (WGS) entry which is preliminary data.</text>
</comment>
<feature type="signal peptide" evidence="1">
    <location>
        <begin position="1"/>
        <end position="17"/>
    </location>
</feature>
<dbReference type="PANTHER" id="PTHR47199">
    <property type="entry name" value="PHOTOSYSTEM II STABILITY/ASSEMBLY FACTOR HCF136, CHLOROPLASTIC"/>
    <property type="match status" value="1"/>
</dbReference>
<gene>
    <name evidence="2" type="ORF">TUM4438_00030</name>
</gene>